<organism evidence="3 4">
    <name type="scientific">Nocardioides kongjuensis</name>
    <dbReference type="NCBI Taxonomy" id="349522"/>
    <lineage>
        <taxon>Bacteria</taxon>
        <taxon>Bacillati</taxon>
        <taxon>Actinomycetota</taxon>
        <taxon>Actinomycetes</taxon>
        <taxon>Propionibacteriales</taxon>
        <taxon>Nocardioidaceae</taxon>
        <taxon>Nocardioides</taxon>
    </lineage>
</organism>
<evidence type="ECO:0000259" key="2">
    <source>
        <dbReference type="Pfam" id="PF07811"/>
    </source>
</evidence>
<evidence type="ECO:0000313" key="4">
    <source>
        <dbReference type="Proteomes" id="UP000582231"/>
    </source>
</evidence>
<protein>
    <submittedName>
        <fullName evidence="3">Flp pilus assembly protein TadG</fullName>
    </submittedName>
</protein>
<dbReference type="AlphaFoldDB" id="A0A852RSS8"/>
<dbReference type="RefSeq" id="WP_179727154.1">
    <property type="nucleotide sequence ID" value="NZ_BAABEF010000001.1"/>
</dbReference>
<dbReference type="Proteomes" id="UP000582231">
    <property type="component" value="Unassembled WGS sequence"/>
</dbReference>
<gene>
    <name evidence="3" type="ORF">BJ958_002520</name>
</gene>
<feature type="transmembrane region" description="Helical" evidence="1">
    <location>
        <begin position="20"/>
        <end position="43"/>
    </location>
</feature>
<feature type="domain" description="TadE-like" evidence="2">
    <location>
        <begin position="16"/>
        <end position="58"/>
    </location>
</feature>
<sequence>MSRRRRTGCTDRAERGSALVDFTLVSLLLVPLVLGLVQVALVLHVRATLAAAASEGARLAATVDREPGDGVARTRAQIADALAGRYAEDVEVHRVLVDGAPGIEIVVRAEVPALGIGGPAVAMTVTGRAIEEDPR</sequence>
<dbReference type="EMBL" id="JACCBF010000001">
    <property type="protein sequence ID" value="NYD30974.1"/>
    <property type="molecule type" value="Genomic_DNA"/>
</dbReference>
<name>A0A852RSS8_9ACTN</name>
<keyword evidence="1" id="KW-0812">Transmembrane</keyword>
<proteinExistence type="predicted"/>
<accession>A0A852RSS8</accession>
<comment type="caution">
    <text evidence="3">The sequence shown here is derived from an EMBL/GenBank/DDBJ whole genome shotgun (WGS) entry which is preliminary data.</text>
</comment>
<keyword evidence="1" id="KW-0472">Membrane</keyword>
<dbReference type="Pfam" id="PF07811">
    <property type="entry name" value="TadE"/>
    <property type="match status" value="1"/>
</dbReference>
<keyword evidence="4" id="KW-1185">Reference proteome</keyword>
<reference evidence="3 4" key="1">
    <citation type="submission" date="2020-07" db="EMBL/GenBank/DDBJ databases">
        <title>Sequencing the genomes of 1000 actinobacteria strains.</title>
        <authorList>
            <person name="Klenk H.-P."/>
        </authorList>
    </citation>
    <scope>NUCLEOTIDE SEQUENCE [LARGE SCALE GENOMIC DNA]</scope>
    <source>
        <strain evidence="3 4">DSM 19082</strain>
    </source>
</reference>
<keyword evidence="1" id="KW-1133">Transmembrane helix</keyword>
<dbReference type="InterPro" id="IPR012495">
    <property type="entry name" value="TadE-like_dom"/>
</dbReference>
<evidence type="ECO:0000313" key="3">
    <source>
        <dbReference type="EMBL" id="NYD30974.1"/>
    </source>
</evidence>
<evidence type="ECO:0000256" key="1">
    <source>
        <dbReference type="SAM" id="Phobius"/>
    </source>
</evidence>